<dbReference type="EMBL" id="GU567978">
    <property type="protein sequence ID" value="ADI22186.1"/>
    <property type="molecule type" value="Genomic_DNA"/>
</dbReference>
<evidence type="ECO:0000313" key="7">
    <source>
        <dbReference type="EMBL" id="ADI22186.1"/>
    </source>
</evidence>
<accession>E7C412</accession>
<comment type="catalytic activity">
    <reaction evidence="5">
        <text>phosphoethanolamine + S-adenosyl-L-methionine = N-methylethanolamine phosphate + S-adenosyl-L-homocysteine + H(+)</text>
        <dbReference type="Rhea" id="RHEA:20365"/>
        <dbReference type="ChEBI" id="CHEBI:15378"/>
        <dbReference type="ChEBI" id="CHEBI:57781"/>
        <dbReference type="ChEBI" id="CHEBI:57856"/>
        <dbReference type="ChEBI" id="CHEBI:58190"/>
        <dbReference type="ChEBI" id="CHEBI:59789"/>
        <dbReference type="EC" id="2.1.1.103"/>
    </reaction>
    <physiologicalReaction direction="left-to-right" evidence="5">
        <dbReference type="Rhea" id="RHEA:20366"/>
    </physiologicalReaction>
</comment>
<comment type="pathway">
    <text evidence="1">Lipid metabolism.</text>
</comment>
<dbReference type="InterPro" id="IPR041698">
    <property type="entry name" value="Methyltransf_25"/>
</dbReference>
<reference evidence="7" key="1">
    <citation type="submission" date="2010-01" db="EMBL/GenBank/DDBJ databases">
        <title>Genome fragments of uncultured bacteria from the North Pacific subtropical Gyre.</title>
        <authorList>
            <person name="Pham V.D."/>
            <person name="Delong E.F."/>
        </authorList>
    </citation>
    <scope>NUCLEOTIDE SEQUENCE</scope>
</reference>
<dbReference type="SMART" id="SM00828">
    <property type="entry name" value="PKS_MT"/>
    <property type="match status" value="1"/>
</dbReference>
<evidence type="ECO:0000256" key="3">
    <source>
        <dbReference type="ARBA" id="ARBA00022679"/>
    </source>
</evidence>
<dbReference type="InterPro" id="IPR029063">
    <property type="entry name" value="SAM-dependent_MTases_sf"/>
</dbReference>
<dbReference type="SUPFAM" id="SSF53335">
    <property type="entry name" value="S-adenosyl-L-methionine-dependent methyltransferases"/>
    <property type="match status" value="1"/>
</dbReference>
<dbReference type="CDD" id="cd02440">
    <property type="entry name" value="AdoMet_MTases"/>
    <property type="match status" value="1"/>
</dbReference>
<dbReference type="AlphaFoldDB" id="E7C412"/>
<dbReference type="GO" id="GO:0032259">
    <property type="term" value="P:methylation"/>
    <property type="evidence" value="ECO:0007669"/>
    <property type="project" value="UniProtKB-KW"/>
</dbReference>
<evidence type="ECO:0000256" key="1">
    <source>
        <dbReference type="ARBA" id="ARBA00005189"/>
    </source>
</evidence>
<comment type="pathway">
    <text evidence="4">Phospholipid metabolism.</text>
</comment>
<evidence type="ECO:0000256" key="4">
    <source>
        <dbReference type="ARBA" id="ARBA00025707"/>
    </source>
</evidence>
<keyword evidence="3 7" id="KW-0808">Transferase</keyword>
<dbReference type="PANTHER" id="PTHR44307">
    <property type="entry name" value="PHOSPHOETHANOLAMINE METHYLTRANSFERASE"/>
    <property type="match status" value="1"/>
</dbReference>
<organism evidence="7">
    <name type="scientific">uncultured gamma proteobacterium HF0200_34B07</name>
    <dbReference type="NCBI Taxonomy" id="723571"/>
    <lineage>
        <taxon>Bacteria</taxon>
        <taxon>Pseudomonadati</taxon>
        <taxon>Pseudomonadota</taxon>
        <taxon>Gammaproteobacteria</taxon>
        <taxon>environmental samples</taxon>
    </lineage>
</organism>
<sequence>MSDVKSATRAFLDSSQYSRASILQYELVFGPNFVSPGGLNFAKKLIEQLALPSISRVLDVGCGLGGSAFLMAQKFNLLADGIDLSSNMLTLARERLSAYGLENHITFNHQDCLTLNLKEYYDAIYSREVFLHIYDKTRLFSILHQALKPSGKLLFTDYCCGESPLRPDFSRYVGNRRYHLCTISKYRDYLSSVGFKKVCALDITDQFITFLEMELLKIDALELDKSCRDELTDNWRNKLDYARSGDHRWGLFTGVK</sequence>
<dbReference type="Pfam" id="PF13649">
    <property type="entry name" value="Methyltransf_25"/>
    <property type="match status" value="1"/>
</dbReference>
<evidence type="ECO:0000259" key="6">
    <source>
        <dbReference type="SMART" id="SM00828"/>
    </source>
</evidence>
<evidence type="ECO:0000256" key="5">
    <source>
        <dbReference type="ARBA" id="ARBA00047622"/>
    </source>
</evidence>
<proteinExistence type="predicted"/>
<dbReference type="Gene3D" id="3.40.50.150">
    <property type="entry name" value="Vaccinia Virus protein VP39"/>
    <property type="match status" value="1"/>
</dbReference>
<protein>
    <submittedName>
        <fullName evidence="7">SAM-dependent methyltransferases</fullName>
    </submittedName>
</protein>
<dbReference type="InterPro" id="IPR020803">
    <property type="entry name" value="MeTfrase_dom"/>
</dbReference>
<dbReference type="PANTHER" id="PTHR44307:SF2">
    <property type="entry name" value="PHOSPHOETHANOLAMINE METHYLTRANSFERASE ISOFORM X1"/>
    <property type="match status" value="1"/>
</dbReference>
<evidence type="ECO:0000256" key="2">
    <source>
        <dbReference type="ARBA" id="ARBA00022603"/>
    </source>
</evidence>
<dbReference type="GO" id="GO:0000234">
    <property type="term" value="F:phosphoethanolamine N-methyltransferase activity"/>
    <property type="evidence" value="ECO:0007669"/>
    <property type="project" value="UniProtKB-EC"/>
</dbReference>
<name>E7C412_9GAMM</name>
<keyword evidence="2 7" id="KW-0489">Methyltransferase</keyword>
<feature type="domain" description="Polyketide synthase-like methyltransferase" evidence="6">
    <location>
        <begin position="41"/>
        <end position="236"/>
    </location>
</feature>